<dbReference type="Pfam" id="PF00501">
    <property type="entry name" value="AMP-binding"/>
    <property type="match status" value="1"/>
</dbReference>
<evidence type="ECO:0000256" key="4">
    <source>
        <dbReference type="ARBA" id="ARBA00022741"/>
    </source>
</evidence>
<dbReference type="InterPro" id="IPR042099">
    <property type="entry name" value="ANL_N_sf"/>
</dbReference>
<proteinExistence type="predicted"/>
<dbReference type="GO" id="GO:0047475">
    <property type="term" value="F:phenylacetate-CoA ligase activity"/>
    <property type="evidence" value="ECO:0007669"/>
    <property type="project" value="InterPro"/>
</dbReference>
<organism evidence="7 8">
    <name type="scientific">Natrinema ejinorense</name>
    <dbReference type="NCBI Taxonomy" id="373386"/>
    <lineage>
        <taxon>Archaea</taxon>
        <taxon>Methanobacteriati</taxon>
        <taxon>Methanobacteriota</taxon>
        <taxon>Stenosarchaea group</taxon>
        <taxon>Halobacteria</taxon>
        <taxon>Halobacteriales</taxon>
        <taxon>Natrialbaceae</taxon>
        <taxon>Natrinema</taxon>
    </lineage>
</organism>
<dbReference type="InterPro" id="IPR028154">
    <property type="entry name" value="AMP-dep_Lig_C"/>
</dbReference>
<dbReference type="InterPro" id="IPR011880">
    <property type="entry name" value="PA_CoA_ligase"/>
</dbReference>
<comment type="subunit">
    <text evidence="2">Monomer.</text>
</comment>
<dbReference type="AlphaFoldDB" id="A0A2A5QTQ9"/>
<evidence type="ECO:0000313" key="7">
    <source>
        <dbReference type="EMBL" id="PCR90238.1"/>
    </source>
</evidence>
<dbReference type="GO" id="GO:0010124">
    <property type="term" value="P:phenylacetate catabolic process"/>
    <property type="evidence" value="ECO:0007669"/>
    <property type="project" value="InterPro"/>
</dbReference>
<feature type="domain" description="AMP-dependent synthetase/ligase" evidence="5">
    <location>
        <begin position="80"/>
        <end position="282"/>
    </location>
</feature>
<dbReference type="GO" id="GO:0000166">
    <property type="term" value="F:nucleotide binding"/>
    <property type="evidence" value="ECO:0007669"/>
    <property type="project" value="UniProtKB-KW"/>
</dbReference>
<evidence type="ECO:0000256" key="2">
    <source>
        <dbReference type="ARBA" id="ARBA00011245"/>
    </source>
</evidence>
<keyword evidence="8" id="KW-1185">Reference proteome</keyword>
<dbReference type="Gene3D" id="3.40.50.12780">
    <property type="entry name" value="N-terminal domain of ligase-like"/>
    <property type="match status" value="1"/>
</dbReference>
<dbReference type="PANTHER" id="PTHR43845:SF1">
    <property type="entry name" value="BLR5969 PROTEIN"/>
    <property type="match status" value="1"/>
</dbReference>
<dbReference type="PIRSF" id="PIRSF006444">
    <property type="entry name" value="PaaK"/>
    <property type="match status" value="1"/>
</dbReference>
<dbReference type="RefSeq" id="WP_097379183.1">
    <property type="nucleotide sequence ID" value="NZ_NXNI01000001.1"/>
</dbReference>
<accession>A0A2A5QTQ9</accession>
<dbReference type="InterPro" id="IPR000873">
    <property type="entry name" value="AMP-dep_synth/lig_dom"/>
</dbReference>
<name>A0A2A5QTQ9_9EURY</name>
<evidence type="ECO:0000256" key="1">
    <source>
        <dbReference type="ARBA" id="ARBA00005211"/>
    </source>
</evidence>
<dbReference type="Pfam" id="PF14535">
    <property type="entry name" value="AMP-binding_C_2"/>
    <property type="match status" value="1"/>
</dbReference>
<dbReference type="OrthoDB" id="37928at2157"/>
<evidence type="ECO:0000256" key="3">
    <source>
        <dbReference type="ARBA" id="ARBA00022598"/>
    </source>
</evidence>
<comment type="caution">
    <text evidence="7">The sequence shown here is derived from an EMBL/GenBank/DDBJ whole genome shotgun (WGS) entry which is preliminary data.</text>
</comment>
<gene>
    <name evidence="7" type="ORF">CP557_06590</name>
</gene>
<dbReference type="PANTHER" id="PTHR43845">
    <property type="entry name" value="BLR5969 PROTEIN"/>
    <property type="match status" value="1"/>
</dbReference>
<reference evidence="7 8" key="1">
    <citation type="submission" date="2017-09" db="EMBL/GenBank/DDBJ databases">
        <title>Genome sequences of Natrinema ejinorence JCM 13890T.</title>
        <authorList>
            <person name="Roh S.W."/>
            <person name="Kim Y.B."/>
            <person name="Kim J.Y."/>
        </authorList>
    </citation>
    <scope>NUCLEOTIDE SEQUENCE [LARGE SCALE GENOMIC DNA]</scope>
    <source>
        <strain evidence="7 8">JCM 13890</strain>
    </source>
</reference>
<dbReference type="Proteomes" id="UP000219689">
    <property type="component" value="Unassembled WGS sequence"/>
</dbReference>
<keyword evidence="4" id="KW-0547">Nucleotide-binding</keyword>
<evidence type="ECO:0000259" key="5">
    <source>
        <dbReference type="Pfam" id="PF00501"/>
    </source>
</evidence>
<evidence type="ECO:0000259" key="6">
    <source>
        <dbReference type="Pfam" id="PF14535"/>
    </source>
</evidence>
<dbReference type="EMBL" id="NXNI01000001">
    <property type="protein sequence ID" value="PCR90238.1"/>
    <property type="molecule type" value="Genomic_DNA"/>
</dbReference>
<keyword evidence="3 7" id="KW-0436">Ligase</keyword>
<comment type="pathway">
    <text evidence="1">Aromatic compound metabolism.</text>
</comment>
<dbReference type="FunFam" id="3.40.50.12780:FF:000016">
    <property type="entry name" value="Phenylacetate-coenzyme A ligase"/>
    <property type="match status" value="1"/>
</dbReference>
<evidence type="ECO:0000313" key="8">
    <source>
        <dbReference type="Proteomes" id="UP000219689"/>
    </source>
</evidence>
<protein>
    <submittedName>
        <fullName evidence="7">Phenylacetate--CoA ligase</fullName>
    </submittedName>
</protein>
<feature type="domain" description="AMP-dependent ligase C-terminal" evidence="6">
    <location>
        <begin position="333"/>
        <end position="425"/>
    </location>
</feature>
<dbReference type="InterPro" id="IPR045851">
    <property type="entry name" value="AMP-bd_C_sf"/>
</dbReference>
<sequence>MGFDIEKASRAELRDIQDQRLEESVTAVYENVDLYRKRLDEAGLSPSTIDTTALTAVPFTTSADIRDEYPDGLFTVPTGDIQRVHTSSGTTGKPKIFGYTRDDLDTWSKIIARSLETSGFESQYTVLNPCKYGLVSGGLGWHDGLEQLGATVVPSATADMDRQIELIRDLTVDGLICFPSFALDLAGIIERQGGDPTELSISTITVGGEPTSQELRAEIAEAFDAVVTEHYGLSELFGAGIFTECEECQDGAHVWEDHFYPEIIDPRTDERVDDGEEGELVLTSLSKEAMPLLRYRTGDIATMTTDECACGRTHARISVTERMRNGISIDDTTVYPTEIESTFLTEPETAPYYRIDLQRTGQHDAINITIERKQGLDVDQSELADRLHERFLAELSLSVDEITIATPGTIDRTLGTKANRVYDNRE</sequence>
<dbReference type="SUPFAM" id="SSF56801">
    <property type="entry name" value="Acetyl-CoA synthetase-like"/>
    <property type="match status" value="1"/>
</dbReference>
<dbReference type="Gene3D" id="3.30.300.30">
    <property type="match status" value="1"/>
</dbReference>